<feature type="transmembrane region" description="Helical" evidence="6">
    <location>
        <begin position="111"/>
        <end position="128"/>
    </location>
</feature>
<dbReference type="Gene3D" id="1.20.1720.10">
    <property type="entry name" value="Multidrug resistance protein D"/>
    <property type="match status" value="1"/>
</dbReference>
<evidence type="ECO:0000256" key="5">
    <source>
        <dbReference type="ARBA" id="ARBA00023136"/>
    </source>
</evidence>
<dbReference type="InterPro" id="IPR036259">
    <property type="entry name" value="MFS_trans_sf"/>
</dbReference>
<keyword evidence="3 6" id="KW-0812">Transmembrane</keyword>
<dbReference type="Proteomes" id="UP000266426">
    <property type="component" value="Unassembled WGS sequence"/>
</dbReference>
<dbReference type="EMBL" id="QZJZ01000088">
    <property type="protein sequence ID" value="RJP56942.1"/>
    <property type="molecule type" value="Genomic_DNA"/>
</dbReference>
<evidence type="ECO:0000256" key="2">
    <source>
        <dbReference type="ARBA" id="ARBA00022448"/>
    </source>
</evidence>
<evidence type="ECO:0000313" key="9">
    <source>
        <dbReference type="Proteomes" id="UP000266426"/>
    </source>
</evidence>
<comment type="caution">
    <text evidence="8">The sequence shown here is derived from an EMBL/GenBank/DDBJ whole genome shotgun (WGS) entry which is preliminary data.</text>
</comment>
<dbReference type="InterPro" id="IPR020846">
    <property type="entry name" value="MFS_dom"/>
</dbReference>
<dbReference type="PANTHER" id="PTHR42718:SF9">
    <property type="entry name" value="MAJOR FACILITATOR SUPERFAMILY MULTIDRUG TRANSPORTER MFSC"/>
    <property type="match status" value="1"/>
</dbReference>
<dbReference type="GO" id="GO:0022857">
    <property type="term" value="F:transmembrane transporter activity"/>
    <property type="evidence" value="ECO:0007669"/>
    <property type="project" value="InterPro"/>
</dbReference>
<dbReference type="PROSITE" id="PS50850">
    <property type="entry name" value="MFS"/>
    <property type="match status" value="1"/>
</dbReference>
<dbReference type="Pfam" id="PF07690">
    <property type="entry name" value="MFS_1"/>
    <property type="match status" value="1"/>
</dbReference>
<feature type="transmembrane region" description="Helical" evidence="6">
    <location>
        <begin position="20"/>
        <end position="40"/>
    </location>
</feature>
<organism evidence="8 9">
    <name type="scientific">Candidatus Auribacter fodinae</name>
    <dbReference type="NCBI Taxonomy" id="2093366"/>
    <lineage>
        <taxon>Bacteria</taxon>
        <taxon>Pseudomonadati</taxon>
        <taxon>Candidatus Auribacterota</taxon>
        <taxon>Candidatus Auribacteria</taxon>
        <taxon>Candidatus Auribacterales</taxon>
        <taxon>Candidatus Auribacteraceae</taxon>
        <taxon>Candidatus Auribacter</taxon>
    </lineage>
</organism>
<accession>A0A3A4QW29</accession>
<protein>
    <submittedName>
        <fullName evidence="8">MFS transporter</fullName>
    </submittedName>
</protein>
<dbReference type="AlphaFoldDB" id="A0A3A4QW29"/>
<name>A0A3A4QW29_9BACT</name>
<sequence>GLFTLVFGPLADRFGKAKVINIAAFVTAIFSCLGAVAFDLTSLSIIRAVNGAFAAAIIPVTMSLVGDAYGHDPKEAQNALGRVFGMMFLGGASATAIAGALSFFGSWRLVYLVYGIAELACLSLYSGTSAS</sequence>
<keyword evidence="2" id="KW-0813">Transport</keyword>
<evidence type="ECO:0000256" key="6">
    <source>
        <dbReference type="SAM" id="Phobius"/>
    </source>
</evidence>
<proteinExistence type="predicted"/>
<evidence type="ECO:0000256" key="1">
    <source>
        <dbReference type="ARBA" id="ARBA00004141"/>
    </source>
</evidence>
<keyword evidence="5 6" id="KW-0472">Membrane</keyword>
<feature type="transmembrane region" description="Helical" evidence="6">
    <location>
        <begin position="52"/>
        <end position="71"/>
    </location>
</feature>
<reference evidence="8 9" key="1">
    <citation type="journal article" date="2017" name="ISME J.">
        <title>Energy and carbon metabolisms in a deep terrestrial subsurface fluid microbial community.</title>
        <authorList>
            <person name="Momper L."/>
            <person name="Jungbluth S.P."/>
            <person name="Lee M.D."/>
            <person name="Amend J.P."/>
        </authorList>
    </citation>
    <scope>NUCLEOTIDE SEQUENCE [LARGE SCALE GENOMIC DNA]</scope>
    <source>
        <strain evidence="8">SURF_26</strain>
    </source>
</reference>
<feature type="transmembrane region" description="Helical" evidence="6">
    <location>
        <begin position="83"/>
        <end position="104"/>
    </location>
</feature>
<feature type="domain" description="Major facilitator superfamily (MFS) profile" evidence="7">
    <location>
        <begin position="1"/>
        <end position="131"/>
    </location>
</feature>
<evidence type="ECO:0000256" key="3">
    <source>
        <dbReference type="ARBA" id="ARBA00022692"/>
    </source>
</evidence>
<dbReference type="InterPro" id="IPR011701">
    <property type="entry name" value="MFS"/>
</dbReference>
<dbReference type="SUPFAM" id="SSF103473">
    <property type="entry name" value="MFS general substrate transporter"/>
    <property type="match status" value="1"/>
</dbReference>
<comment type="subcellular location">
    <subcellularLocation>
        <location evidence="1">Membrane</location>
        <topology evidence="1">Multi-pass membrane protein</topology>
    </subcellularLocation>
</comment>
<dbReference type="PANTHER" id="PTHR42718">
    <property type="entry name" value="MAJOR FACILITATOR SUPERFAMILY MULTIDRUG TRANSPORTER MFSC"/>
    <property type="match status" value="1"/>
</dbReference>
<evidence type="ECO:0000259" key="7">
    <source>
        <dbReference type="PROSITE" id="PS50850"/>
    </source>
</evidence>
<evidence type="ECO:0000256" key="4">
    <source>
        <dbReference type="ARBA" id="ARBA00022989"/>
    </source>
</evidence>
<keyword evidence="4 6" id="KW-1133">Transmembrane helix</keyword>
<gene>
    <name evidence="8" type="ORF">C4541_11265</name>
</gene>
<feature type="non-terminal residue" evidence="8">
    <location>
        <position position="1"/>
    </location>
</feature>
<evidence type="ECO:0000313" key="8">
    <source>
        <dbReference type="EMBL" id="RJP56942.1"/>
    </source>
</evidence>
<dbReference type="GO" id="GO:0016020">
    <property type="term" value="C:membrane"/>
    <property type="evidence" value="ECO:0007669"/>
    <property type="project" value="UniProtKB-SubCell"/>
</dbReference>